<evidence type="ECO:0000256" key="7">
    <source>
        <dbReference type="ARBA" id="ARBA00023242"/>
    </source>
</evidence>
<dbReference type="PANTHER" id="PTHR12786">
    <property type="entry name" value="SPLICING FACTOR SF3A-RELATED"/>
    <property type="match status" value="1"/>
</dbReference>
<reference evidence="13" key="1">
    <citation type="submission" date="2020-12" db="UniProtKB">
        <authorList>
            <consortium name="WormBaseParasite"/>
        </authorList>
    </citation>
    <scope>IDENTIFICATION</scope>
    <source>
        <strain evidence="13">MHco3</strain>
    </source>
</reference>
<dbReference type="GO" id="GO:0005634">
    <property type="term" value="C:nucleus"/>
    <property type="evidence" value="ECO:0007669"/>
    <property type="project" value="UniProtKB-SubCell"/>
</dbReference>
<evidence type="ECO:0000256" key="2">
    <source>
        <dbReference type="ARBA" id="ARBA00004496"/>
    </source>
</evidence>
<evidence type="ECO:0000259" key="10">
    <source>
        <dbReference type="Pfam" id="PF13297"/>
    </source>
</evidence>
<feature type="domain" description="SDE2-like" evidence="11">
    <location>
        <begin position="68"/>
        <end position="163"/>
    </location>
</feature>
<keyword evidence="5" id="KW-0507">mRNA processing</keyword>
<organism evidence="12 13">
    <name type="scientific">Haemonchus contortus</name>
    <name type="common">Barber pole worm</name>
    <dbReference type="NCBI Taxonomy" id="6289"/>
    <lineage>
        <taxon>Eukaryota</taxon>
        <taxon>Metazoa</taxon>
        <taxon>Ecdysozoa</taxon>
        <taxon>Nematoda</taxon>
        <taxon>Chromadorea</taxon>
        <taxon>Rhabditida</taxon>
        <taxon>Rhabditina</taxon>
        <taxon>Rhabditomorpha</taxon>
        <taxon>Strongyloidea</taxon>
        <taxon>Trichostrongylidae</taxon>
        <taxon>Haemonchus</taxon>
    </lineage>
</organism>
<dbReference type="Proteomes" id="UP000025227">
    <property type="component" value="Unplaced"/>
</dbReference>
<sequence length="364" mass="41533">IMVPMSLTELTKRSFFSIREKRIVETLRLLDPKSFYCTLDGEIVDNFLECVDELPADGFFQLHFRILGGKGGFGSLLRSFRVNKSTNQLMCRDLNGRRLASIDEEQRLKRWIERTAEREREKIAKKKAKYEKLKSGPPKHMFHDPEYMRQKETIIEKTEEAFEAGFLEALKVEREKKEKPVESSSDSDFDIDDLPGSLTAKRKRKAGATSTTIEQKKKKMEEDEDNDSSSDSEENDVDPELLREIQDYFAAQKEQSASTNRNDEPTTSKVENSSISSKSEDKTEENHANAEGSGVDPSVKEKSIELTEFSEVDLSLYDSPVQLEELGLAHLKHALTARGMKCGGTLRERAERLFSAKKNDKEKT</sequence>
<evidence type="ECO:0000256" key="5">
    <source>
        <dbReference type="ARBA" id="ARBA00022664"/>
    </source>
</evidence>
<feature type="compositionally biased region" description="Low complexity" evidence="9">
    <location>
        <begin position="267"/>
        <end position="277"/>
    </location>
</feature>
<feature type="domain" description="SDE2/SF3A3 SAP" evidence="10">
    <location>
        <begin position="301"/>
        <end position="363"/>
    </location>
</feature>
<dbReference type="GO" id="GO:0005737">
    <property type="term" value="C:cytoplasm"/>
    <property type="evidence" value="ECO:0007669"/>
    <property type="project" value="UniProtKB-SubCell"/>
</dbReference>
<dbReference type="GO" id="GO:0006397">
    <property type="term" value="P:mRNA processing"/>
    <property type="evidence" value="ECO:0007669"/>
    <property type="project" value="UniProtKB-KW"/>
</dbReference>
<evidence type="ECO:0000256" key="4">
    <source>
        <dbReference type="ARBA" id="ARBA00022490"/>
    </source>
</evidence>
<dbReference type="Pfam" id="PF22782">
    <property type="entry name" value="SDE2"/>
    <property type="match status" value="1"/>
</dbReference>
<evidence type="ECO:0000313" key="13">
    <source>
        <dbReference type="WBParaSite" id="HCON_00135090-00001"/>
    </source>
</evidence>
<dbReference type="InterPro" id="IPR051421">
    <property type="entry name" value="RNA_Proc_DNA_Dmg_Regulator"/>
</dbReference>
<keyword evidence="12" id="KW-1185">Reference proteome</keyword>
<dbReference type="PANTHER" id="PTHR12786:SF1">
    <property type="entry name" value="SPLICING REGULATOR SDE2"/>
    <property type="match status" value="1"/>
</dbReference>
<comment type="similarity">
    <text evidence="3">Belongs to the SDE2 family.</text>
</comment>
<dbReference type="InterPro" id="IPR025086">
    <property type="entry name" value="SDE2/SF3A3_SAP"/>
</dbReference>
<evidence type="ECO:0000256" key="1">
    <source>
        <dbReference type="ARBA" id="ARBA00004123"/>
    </source>
</evidence>
<dbReference type="OMA" id="YWMNDYK"/>
<protein>
    <submittedName>
        <fullName evidence="13">Replication stress response regulator SDE2</fullName>
    </submittedName>
</protein>
<proteinExistence type="inferred from homology"/>
<feature type="region of interest" description="Disordered" evidence="9">
    <location>
        <begin position="174"/>
        <end position="302"/>
    </location>
</feature>
<dbReference type="GO" id="GO:0008380">
    <property type="term" value="P:RNA splicing"/>
    <property type="evidence" value="ECO:0007669"/>
    <property type="project" value="UniProtKB-KW"/>
</dbReference>
<evidence type="ECO:0000256" key="8">
    <source>
        <dbReference type="ARBA" id="ARBA00023306"/>
    </source>
</evidence>
<evidence type="ECO:0000259" key="11">
    <source>
        <dbReference type="Pfam" id="PF22782"/>
    </source>
</evidence>
<evidence type="ECO:0000256" key="9">
    <source>
        <dbReference type="SAM" id="MobiDB-lite"/>
    </source>
</evidence>
<feature type="compositionally biased region" description="Acidic residues" evidence="9">
    <location>
        <begin position="222"/>
        <end position="239"/>
    </location>
</feature>
<evidence type="ECO:0000256" key="6">
    <source>
        <dbReference type="ARBA" id="ARBA00023187"/>
    </source>
</evidence>
<evidence type="ECO:0000256" key="3">
    <source>
        <dbReference type="ARBA" id="ARBA00008726"/>
    </source>
</evidence>
<accession>A0A7I5EBZ6</accession>
<keyword evidence="6" id="KW-0508">mRNA splicing</keyword>
<keyword evidence="4" id="KW-0963">Cytoplasm</keyword>
<keyword evidence="7" id="KW-0539">Nucleus</keyword>
<dbReference type="InterPro" id="IPR053822">
    <property type="entry name" value="SDE2-like_dom"/>
</dbReference>
<evidence type="ECO:0000313" key="12">
    <source>
        <dbReference type="Proteomes" id="UP000025227"/>
    </source>
</evidence>
<dbReference type="WBParaSite" id="HCON_00135090-00001">
    <property type="protein sequence ID" value="HCON_00135090-00001"/>
    <property type="gene ID" value="HCON_00135090"/>
</dbReference>
<dbReference type="OrthoDB" id="547031at2759"/>
<feature type="compositionally biased region" description="Basic and acidic residues" evidence="9">
    <location>
        <begin position="278"/>
        <end position="288"/>
    </location>
</feature>
<keyword evidence="8" id="KW-0131">Cell cycle</keyword>
<dbReference type="AlphaFoldDB" id="A0A7I5EBZ6"/>
<dbReference type="Pfam" id="PF13297">
    <property type="entry name" value="SDE2_2C"/>
    <property type="match status" value="1"/>
</dbReference>
<comment type="subcellular location">
    <subcellularLocation>
        <location evidence="2">Cytoplasm</location>
    </subcellularLocation>
    <subcellularLocation>
        <location evidence="1">Nucleus</location>
    </subcellularLocation>
</comment>
<name>A0A7I5EBZ6_HAECO</name>